<comment type="catalytic activity">
    <reaction evidence="10 12">
        <text>ATP + H2O = ADP + phosphate + H(+)</text>
        <dbReference type="Rhea" id="RHEA:13065"/>
        <dbReference type="ChEBI" id="CHEBI:15377"/>
        <dbReference type="ChEBI" id="CHEBI:15378"/>
        <dbReference type="ChEBI" id="CHEBI:30616"/>
        <dbReference type="ChEBI" id="CHEBI:43474"/>
        <dbReference type="ChEBI" id="CHEBI:456216"/>
        <dbReference type="EC" id="5.6.2.3"/>
    </reaction>
</comment>
<evidence type="ECO:0000313" key="14">
    <source>
        <dbReference type="EMBL" id="GLR13023.1"/>
    </source>
</evidence>
<organism evidence="14 15">
    <name type="scientific">Chitinimonas prasina</name>
    <dbReference type="NCBI Taxonomy" id="1434937"/>
    <lineage>
        <taxon>Bacteria</taxon>
        <taxon>Pseudomonadati</taxon>
        <taxon>Pseudomonadota</taxon>
        <taxon>Betaproteobacteria</taxon>
        <taxon>Neisseriales</taxon>
        <taxon>Chitinibacteraceae</taxon>
        <taxon>Chitinimonas</taxon>
    </lineage>
</organism>
<dbReference type="PANTHER" id="PTHR30153:SF2">
    <property type="entry name" value="REPLICATIVE DNA HELICASE"/>
    <property type="match status" value="1"/>
</dbReference>
<proteinExistence type="inferred from homology"/>
<keyword evidence="6 12" id="KW-0347">Helicase</keyword>
<dbReference type="InterPro" id="IPR007694">
    <property type="entry name" value="DNA_helicase_DnaB-like_C"/>
</dbReference>
<protein>
    <recommendedName>
        <fullName evidence="11 12">Replicative DNA helicase</fullName>
        <ecNumber evidence="11 12">5.6.2.3</ecNumber>
    </recommendedName>
</protein>
<dbReference type="SUPFAM" id="SSF52540">
    <property type="entry name" value="P-loop containing nucleoside triphosphate hydrolases"/>
    <property type="match status" value="1"/>
</dbReference>
<dbReference type="EMBL" id="BSOG01000002">
    <property type="protein sequence ID" value="GLR13023.1"/>
    <property type="molecule type" value="Genomic_DNA"/>
</dbReference>
<dbReference type="Gene3D" id="3.40.50.300">
    <property type="entry name" value="P-loop containing nucleotide triphosphate hydrolases"/>
    <property type="match status" value="1"/>
</dbReference>
<dbReference type="InterPro" id="IPR007693">
    <property type="entry name" value="DNA_helicase_DnaB-like_N"/>
</dbReference>
<evidence type="ECO:0000256" key="8">
    <source>
        <dbReference type="ARBA" id="ARBA00023125"/>
    </source>
</evidence>
<keyword evidence="9" id="KW-0413">Isomerase</keyword>
<dbReference type="NCBIfam" id="TIGR00665">
    <property type="entry name" value="DnaB"/>
    <property type="match status" value="1"/>
</dbReference>
<dbReference type="NCBIfam" id="NF004384">
    <property type="entry name" value="PRK05748.1"/>
    <property type="match status" value="1"/>
</dbReference>
<accession>A0ABQ5YG97</accession>
<dbReference type="PANTHER" id="PTHR30153">
    <property type="entry name" value="REPLICATIVE DNA HELICASE DNAB"/>
    <property type="match status" value="1"/>
</dbReference>
<dbReference type="InterPro" id="IPR027417">
    <property type="entry name" value="P-loop_NTPase"/>
</dbReference>
<reference evidence="15" key="1">
    <citation type="journal article" date="2019" name="Int. J. Syst. Evol. Microbiol.">
        <title>The Global Catalogue of Microorganisms (GCM) 10K type strain sequencing project: providing services to taxonomists for standard genome sequencing and annotation.</title>
        <authorList>
            <consortium name="The Broad Institute Genomics Platform"/>
            <consortium name="The Broad Institute Genome Sequencing Center for Infectious Disease"/>
            <person name="Wu L."/>
            <person name="Ma J."/>
        </authorList>
    </citation>
    <scope>NUCLEOTIDE SEQUENCE [LARGE SCALE GENOMIC DNA]</scope>
    <source>
        <strain evidence="15">NBRC 110044</strain>
    </source>
</reference>
<keyword evidence="3 12" id="KW-0235">DNA replication</keyword>
<comment type="function">
    <text evidence="12">The main replicative DNA helicase, it participates in initiation and elongation during chromosome replication. Travels ahead of the DNA replisome, separating dsDNA into templates for DNA synthesis. A processive ATP-dependent 5'-3' DNA helicase it has DNA-dependent ATPase activity.</text>
</comment>
<comment type="similarity">
    <text evidence="1 12">Belongs to the helicase family. DnaB subfamily.</text>
</comment>
<dbReference type="SUPFAM" id="SSF48024">
    <property type="entry name" value="N-terminal domain of DnaB helicase"/>
    <property type="match status" value="1"/>
</dbReference>
<keyword evidence="2 12" id="KW-0639">Primosome</keyword>
<dbReference type="Proteomes" id="UP001156706">
    <property type="component" value="Unassembled WGS sequence"/>
</dbReference>
<dbReference type="InterPro" id="IPR007692">
    <property type="entry name" value="DNA_helicase_DnaB"/>
</dbReference>
<evidence type="ECO:0000256" key="6">
    <source>
        <dbReference type="ARBA" id="ARBA00022806"/>
    </source>
</evidence>
<keyword evidence="4 12" id="KW-0547">Nucleotide-binding</keyword>
<dbReference type="GO" id="GO:0004386">
    <property type="term" value="F:helicase activity"/>
    <property type="evidence" value="ECO:0007669"/>
    <property type="project" value="UniProtKB-KW"/>
</dbReference>
<dbReference type="CDD" id="cd00984">
    <property type="entry name" value="DnaB_C"/>
    <property type="match status" value="1"/>
</dbReference>
<name>A0ABQ5YG97_9NEIS</name>
<dbReference type="PROSITE" id="PS51199">
    <property type="entry name" value="SF4_HELICASE"/>
    <property type="match status" value="1"/>
</dbReference>
<feature type="domain" description="SF4 helicase" evidence="13">
    <location>
        <begin position="202"/>
        <end position="469"/>
    </location>
</feature>
<evidence type="ECO:0000256" key="7">
    <source>
        <dbReference type="ARBA" id="ARBA00022840"/>
    </source>
</evidence>
<dbReference type="InterPro" id="IPR003593">
    <property type="entry name" value="AAA+_ATPase"/>
</dbReference>
<keyword evidence="15" id="KW-1185">Reference proteome</keyword>
<keyword evidence="8 12" id="KW-0238">DNA-binding</keyword>
<gene>
    <name evidence="14" type="primary">dnaB</name>
    <name evidence="14" type="ORF">GCM10007907_18130</name>
</gene>
<dbReference type="Pfam" id="PF00772">
    <property type="entry name" value="DnaB"/>
    <property type="match status" value="1"/>
</dbReference>
<evidence type="ECO:0000256" key="9">
    <source>
        <dbReference type="ARBA" id="ARBA00023235"/>
    </source>
</evidence>
<evidence type="ECO:0000256" key="1">
    <source>
        <dbReference type="ARBA" id="ARBA00008428"/>
    </source>
</evidence>
<keyword evidence="5 12" id="KW-0378">Hydrolase</keyword>
<dbReference type="Pfam" id="PF03796">
    <property type="entry name" value="DnaB_C"/>
    <property type="match status" value="1"/>
</dbReference>
<evidence type="ECO:0000256" key="2">
    <source>
        <dbReference type="ARBA" id="ARBA00022515"/>
    </source>
</evidence>
<evidence type="ECO:0000256" key="12">
    <source>
        <dbReference type="RuleBase" id="RU362085"/>
    </source>
</evidence>
<dbReference type="InterPro" id="IPR016136">
    <property type="entry name" value="DNA_helicase_N/primase_C"/>
</dbReference>
<evidence type="ECO:0000313" key="15">
    <source>
        <dbReference type="Proteomes" id="UP001156706"/>
    </source>
</evidence>
<evidence type="ECO:0000259" key="13">
    <source>
        <dbReference type="PROSITE" id="PS51199"/>
    </source>
</evidence>
<evidence type="ECO:0000256" key="11">
    <source>
        <dbReference type="NCBIfam" id="TIGR00665"/>
    </source>
</evidence>
<evidence type="ECO:0000256" key="5">
    <source>
        <dbReference type="ARBA" id="ARBA00022801"/>
    </source>
</evidence>
<evidence type="ECO:0000256" key="3">
    <source>
        <dbReference type="ARBA" id="ARBA00022705"/>
    </source>
</evidence>
<dbReference type="Gene3D" id="1.10.860.10">
    <property type="entry name" value="DNAb Helicase, Chain A"/>
    <property type="match status" value="1"/>
</dbReference>
<evidence type="ECO:0000256" key="10">
    <source>
        <dbReference type="ARBA" id="ARBA00048954"/>
    </source>
</evidence>
<dbReference type="SMART" id="SM00382">
    <property type="entry name" value="AAA"/>
    <property type="match status" value="1"/>
</dbReference>
<comment type="caution">
    <text evidence="14">The sequence shown here is derived from an EMBL/GenBank/DDBJ whole genome shotgun (WGS) entry which is preliminary data.</text>
</comment>
<dbReference type="InterPro" id="IPR036185">
    <property type="entry name" value="DNA_heli_DnaB-like_N_sf"/>
</dbReference>
<dbReference type="RefSeq" id="WP_284196140.1">
    <property type="nucleotide sequence ID" value="NZ_BSOG01000002.1"/>
</dbReference>
<sequence length="476" mass="52052">MQFNQEDIQDFGDHELSLDPQVAAIRTPPHSVEAEQSVLGGLLIDNGSWDRIADAITEPDFYRDDHRVIFRHVSRLVETGRPADAVTVAESLDNASQLAYVGGLSYLASLAQNVPSAANIKRYAEIVRERSIMRQLAAIGTEIADAAYSPRGREAAQLLDEAEGKVFEIAEQSARGKQGFLGMPQLLKEVVTRIDELYSRDNPDEVTGTPTGFSDLDGKTSGLQPGDLIIVAGRPSMGKTAFSVNIAENVAIDSALPVAIFSMEMGGAQLAMRMIGSVGRLDQHKIKTGRLEDDDWQKLTYAAGKLSEANIFIDETPGLTALELRARARRLARQFDGKLGLIVIDYIQLMSGSGKDQNRATEVGEISRSLKGLAKELRVPVIALSQLSRSVEQRPNKRPMMSDLRESGAIEQDADLIMFLYRDEYYNPDSPDKGLAEIIVSKHRNGPTGVVKLTFLGHWSRFENAALPGGGWSSGE</sequence>
<dbReference type="EC" id="5.6.2.3" evidence="11 12"/>
<evidence type="ECO:0000256" key="4">
    <source>
        <dbReference type="ARBA" id="ARBA00022741"/>
    </source>
</evidence>
<keyword evidence="7 12" id="KW-0067">ATP-binding</keyword>